<feature type="transmembrane region" description="Helical" evidence="2">
    <location>
        <begin position="758"/>
        <end position="777"/>
    </location>
</feature>
<keyword evidence="2" id="KW-1133">Transmembrane helix</keyword>
<feature type="transmembrane region" description="Helical" evidence="2">
    <location>
        <begin position="399"/>
        <end position="417"/>
    </location>
</feature>
<evidence type="ECO:0008006" key="5">
    <source>
        <dbReference type="Google" id="ProtNLM"/>
    </source>
</evidence>
<feature type="transmembrane region" description="Helical" evidence="2">
    <location>
        <begin position="683"/>
        <end position="700"/>
    </location>
</feature>
<protein>
    <recommendedName>
        <fullName evidence="5">DUF2157 domain-containing protein</fullName>
    </recommendedName>
</protein>
<sequence length="868" mass="89720">MRFADPQACPDCRGAIAGQSTCPHCGLDLTSAEVRQLWQTLLQADELLARAALRRDRSVQAPPPPQAADPFATAAPPPPPPAAPAPVPPATPPPPAQSPTVGPLPSYPQPGPVPADYALGGFLQSGQLRAGERTPPKEWSVGTILLTLGAFGLIVAGFIFVTRSWGDLGLVGRTLVLLGVTAGFAALGVWVTRRTLRASAEAVWTVVLALLTLDFFAARHEGMLGLDGMSIAWAWVVWGVVLVGLGILIGRFARAFLNADLLSTALVGGLGITLAGIGAANVPADWDMPWRSILALVAAGLLALATRPAGIRPLTITARVVVAAFFTWSYVVAVIGLVDHPKVDELVGDGHGLPLVLMAVAAVVIAWLVAPVRIWAVALAVFAVCALVAVPSGDAWRPEGAWLAVAGLAAVLAVAASRGTNAWAKGLRGGATPVVGGLVLLHLGLLADVFNAIGNGFDAAWSGPWDGRLDPVWAEDTAAWVVIPMVIGLVVVAWFVPRWPELKAIHRHASSAVAVALALGALVAVVEARLQLWAGVSALMVVAAALLAAHVRNLGVLVGPTAAVLVGFAAALAAPNQGVSASAYVAGAVVLAGLSYAKGADWARQTYAIASVIAFVGGLVAAADLLDPPHAVPALVGVVVSLALVAATGVVLRDQPVRIGVEAAAGFTMFVALIAEGSTSEAAVRWTIVGVVLIGLSFVVPDRQWYLWLGGAALAVAYVLLVVDSGFSFVEAYTLPLGAIALAVGFYFVRKKPDMETWLLLGPGLTLALVPSVPQALANPTDLRALLLGIGAAAALTLGIRFSWQAPFVFGVTILTLLVLFNIGPYANAAPRVVLIAAVSAMLLGFGITWEDRVRDGRKLVGYVRSMR</sequence>
<keyword evidence="2" id="KW-0812">Transmembrane</keyword>
<feature type="transmembrane region" description="Helical" evidence="2">
    <location>
        <begin position="261"/>
        <end position="282"/>
    </location>
</feature>
<proteinExistence type="predicted"/>
<dbReference type="Proteomes" id="UP000380867">
    <property type="component" value="Unassembled WGS sequence"/>
</dbReference>
<feature type="transmembrane region" description="Helical" evidence="2">
    <location>
        <begin position="807"/>
        <end position="827"/>
    </location>
</feature>
<organism evidence="3 4">
    <name type="scientific">Aeromicrobium ginsengisoli</name>
    <dbReference type="NCBI Taxonomy" id="363867"/>
    <lineage>
        <taxon>Bacteria</taxon>
        <taxon>Bacillati</taxon>
        <taxon>Actinomycetota</taxon>
        <taxon>Actinomycetes</taxon>
        <taxon>Propionibacteriales</taxon>
        <taxon>Nocardioidaceae</taxon>
        <taxon>Aeromicrobium</taxon>
    </lineage>
</organism>
<evidence type="ECO:0000256" key="2">
    <source>
        <dbReference type="SAM" id="Phobius"/>
    </source>
</evidence>
<keyword evidence="4" id="KW-1185">Reference proteome</keyword>
<feature type="transmembrane region" description="Helical" evidence="2">
    <location>
        <begin position="581"/>
        <end position="599"/>
    </location>
</feature>
<feature type="transmembrane region" description="Helical" evidence="2">
    <location>
        <begin position="202"/>
        <end position="218"/>
    </location>
</feature>
<feature type="transmembrane region" description="Helical" evidence="2">
    <location>
        <begin position="532"/>
        <end position="549"/>
    </location>
</feature>
<feature type="transmembrane region" description="Helical" evidence="2">
    <location>
        <begin position="705"/>
        <end position="723"/>
    </location>
</feature>
<gene>
    <name evidence="3" type="ORF">ESP70_002270</name>
</gene>
<feature type="transmembrane region" description="Helical" evidence="2">
    <location>
        <begin position="659"/>
        <end position="677"/>
    </location>
</feature>
<dbReference type="OrthoDB" id="3790598at2"/>
<accession>A0A5M4FHN6</accession>
<feature type="transmembrane region" description="Helical" evidence="2">
    <location>
        <begin position="729"/>
        <end position="749"/>
    </location>
</feature>
<feature type="transmembrane region" description="Helical" evidence="2">
    <location>
        <begin position="168"/>
        <end position="190"/>
    </location>
</feature>
<evidence type="ECO:0000313" key="3">
    <source>
        <dbReference type="EMBL" id="KAA1399610.1"/>
    </source>
</evidence>
<dbReference type="EMBL" id="SDPQ02000001">
    <property type="protein sequence ID" value="KAA1399610.1"/>
    <property type="molecule type" value="Genomic_DNA"/>
</dbReference>
<feature type="transmembrane region" description="Helical" evidence="2">
    <location>
        <begin position="438"/>
        <end position="457"/>
    </location>
</feature>
<feature type="transmembrane region" description="Helical" evidence="2">
    <location>
        <begin position="632"/>
        <end position="652"/>
    </location>
</feature>
<dbReference type="NCBIfam" id="NF047321">
    <property type="entry name" value="SCO7613_CTERM"/>
    <property type="match status" value="1"/>
</dbReference>
<feature type="transmembrane region" description="Helical" evidence="2">
    <location>
        <begin position="477"/>
        <end position="496"/>
    </location>
</feature>
<dbReference type="AlphaFoldDB" id="A0A5M4FHN6"/>
<feature type="transmembrane region" description="Helical" evidence="2">
    <location>
        <begin position="350"/>
        <end position="369"/>
    </location>
</feature>
<feature type="transmembrane region" description="Helical" evidence="2">
    <location>
        <begin position="139"/>
        <end position="162"/>
    </location>
</feature>
<dbReference type="InterPro" id="IPR058062">
    <property type="entry name" value="SCO7613_C"/>
</dbReference>
<evidence type="ECO:0000256" key="1">
    <source>
        <dbReference type="SAM" id="MobiDB-lite"/>
    </source>
</evidence>
<feature type="transmembrane region" description="Helical" evidence="2">
    <location>
        <begin position="833"/>
        <end position="850"/>
    </location>
</feature>
<name>A0A5M4FHN6_9ACTN</name>
<feature type="transmembrane region" description="Helical" evidence="2">
    <location>
        <begin position="606"/>
        <end position="626"/>
    </location>
</feature>
<feature type="transmembrane region" description="Helical" evidence="2">
    <location>
        <begin position="783"/>
        <end position="800"/>
    </location>
</feature>
<feature type="region of interest" description="Disordered" evidence="1">
    <location>
        <begin position="57"/>
        <end position="109"/>
    </location>
</feature>
<keyword evidence="2" id="KW-0472">Membrane</keyword>
<dbReference type="RefSeq" id="WP_149687747.1">
    <property type="nucleotide sequence ID" value="NZ_SDPQ02000001.1"/>
</dbReference>
<feature type="transmembrane region" description="Helical" evidence="2">
    <location>
        <begin position="374"/>
        <end position="393"/>
    </location>
</feature>
<feature type="transmembrane region" description="Helical" evidence="2">
    <location>
        <begin position="230"/>
        <end position="249"/>
    </location>
</feature>
<feature type="compositionally biased region" description="Pro residues" evidence="1">
    <location>
        <begin position="75"/>
        <end position="97"/>
    </location>
</feature>
<comment type="caution">
    <text evidence="3">The sequence shown here is derived from an EMBL/GenBank/DDBJ whole genome shotgun (WGS) entry which is preliminary data.</text>
</comment>
<feature type="transmembrane region" description="Helical" evidence="2">
    <location>
        <begin position="508"/>
        <end position="526"/>
    </location>
</feature>
<reference evidence="3" key="1">
    <citation type="submission" date="2019-09" db="EMBL/GenBank/DDBJ databases">
        <authorList>
            <person name="Li J."/>
        </authorList>
    </citation>
    <scope>NUCLEOTIDE SEQUENCE [LARGE SCALE GENOMIC DNA]</scope>
    <source>
        <strain evidence="3">JCM 14732</strain>
    </source>
</reference>
<feature type="transmembrane region" description="Helical" evidence="2">
    <location>
        <begin position="288"/>
        <end position="306"/>
    </location>
</feature>
<feature type="transmembrane region" description="Helical" evidence="2">
    <location>
        <begin position="318"/>
        <end position="338"/>
    </location>
</feature>
<feature type="transmembrane region" description="Helical" evidence="2">
    <location>
        <begin position="556"/>
        <end position="575"/>
    </location>
</feature>
<evidence type="ECO:0000313" key="4">
    <source>
        <dbReference type="Proteomes" id="UP000380867"/>
    </source>
</evidence>